<accession>A0A270BIP5</accession>
<gene>
    <name evidence="1" type="ORF">B9K05_08730</name>
</gene>
<evidence type="ECO:0000313" key="1">
    <source>
        <dbReference type="EMBL" id="PAL24770.1"/>
    </source>
</evidence>
<dbReference type="AlphaFoldDB" id="A0A270BIP5"/>
<name>A0A270BIP5_9PROT</name>
<sequence length="163" mass="17365">MAIRQVSVTVPMEGADKGKTFVITRMSAMEADQWGRHCLQAAIASGADIPGLEEDAGLAGLAAVGIGIFGAMDPARMDGLLARLMHCVTVQPDPRNAAVRRPLDESDLEEIPTVGWLQKEAFALHVDFFKGVGPLFSLLSALLHSGTSVPLPDAPISTSDMRW</sequence>
<evidence type="ECO:0000313" key="2">
    <source>
        <dbReference type="Proteomes" id="UP000216033"/>
    </source>
</evidence>
<comment type="caution">
    <text evidence="1">The sequence shown here is derived from an EMBL/GenBank/DDBJ whole genome shotgun (WGS) entry which is preliminary data.</text>
</comment>
<keyword evidence="2" id="KW-1185">Reference proteome</keyword>
<reference evidence="1 2" key="1">
    <citation type="submission" date="2017-04" db="EMBL/GenBank/DDBJ databases">
        <title>Kefir bacterial isolates.</title>
        <authorList>
            <person name="Kim Y."/>
            <person name="Blasche S."/>
            <person name="Patil K.R."/>
        </authorList>
    </citation>
    <scope>NUCLEOTIDE SEQUENCE [LARGE SCALE GENOMIC DNA]</scope>
    <source>
        <strain evidence="1 2">KR-2</strain>
    </source>
</reference>
<dbReference type="Proteomes" id="UP000216033">
    <property type="component" value="Unassembled WGS sequence"/>
</dbReference>
<dbReference type="STRING" id="1231343.Absy_008_188"/>
<dbReference type="EMBL" id="NDFP01000008">
    <property type="protein sequence ID" value="PAL24770.1"/>
    <property type="molecule type" value="Genomic_DNA"/>
</dbReference>
<dbReference type="RefSeq" id="WP_095351479.1">
    <property type="nucleotide sequence ID" value="NZ_NDFO01000008.1"/>
</dbReference>
<protein>
    <submittedName>
        <fullName evidence="1">Uncharacterized protein</fullName>
    </submittedName>
</protein>
<organism evidence="1 2">
    <name type="scientific">Acetobacter syzygii</name>
    <dbReference type="NCBI Taxonomy" id="146476"/>
    <lineage>
        <taxon>Bacteria</taxon>
        <taxon>Pseudomonadati</taxon>
        <taxon>Pseudomonadota</taxon>
        <taxon>Alphaproteobacteria</taxon>
        <taxon>Acetobacterales</taxon>
        <taxon>Acetobacteraceae</taxon>
        <taxon>Acetobacter</taxon>
    </lineage>
</organism>
<proteinExistence type="predicted"/>
<dbReference type="OrthoDB" id="7281890at2"/>